<evidence type="ECO:0000259" key="2">
    <source>
        <dbReference type="Pfam" id="PF00329"/>
    </source>
</evidence>
<dbReference type="Proteomes" id="UP000002593">
    <property type="component" value="Chromosome"/>
</dbReference>
<dbReference type="OrthoDB" id="43567at2157"/>
<feature type="domain" description="NADH:ubiquinone oxidoreductase 30kDa subunit" evidence="2">
    <location>
        <begin position="26"/>
        <end position="145"/>
    </location>
</feature>
<dbReference type="SUPFAM" id="SSF143243">
    <property type="entry name" value="Nqo5-like"/>
    <property type="match status" value="1"/>
</dbReference>
<dbReference type="STRING" id="415426.Hbut_0184"/>
<dbReference type="InterPro" id="IPR001268">
    <property type="entry name" value="NADH_UbQ_OxRdtase_30kDa_su"/>
</dbReference>
<accession>A2BJ95</accession>
<organism evidence="3 4">
    <name type="scientific">Hyperthermus butylicus (strain DSM 5456 / JCM 9403 / PLM1-5)</name>
    <dbReference type="NCBI Taxonomy" id="415426"/>
    <lineage>
        <taxon>Archaea</taxon>
        <taxon>Thermoproteota</taxon>
        <taxon>Thermoprotei</taxon>
        <taxon>Desulfurococcales</taxon>
        <taxon>Pyrodictiaceae</taxon>
        <taxon>Hyperthermus</taxon>
    </lineage>
</organism>
<dbReference type="PANTHER" id="PTHR10884:SF14">
    <property type="entry name" value="NADH DEHYDROGENASE [UBIQUINONE] IRON-SULFUR PROTEIN 3, MITOCHONDRIAL"/>
    <property type="match status" value="1"/>
</dbReference>
<sequence>MSVPLEQLAQKHGARIEKRTNYHALVVEPDRIREVVAELKNTGYDYLLSISGVDEPDAKRIRIVYHFARSSNPGDVVAVETVVPRDEPVIDSIHDVYPAALLHEREEHEMLGIVFRGNPDSRHLLLPEDWPEGVYPLRKDFKVVEESHMSTKPSKPVWILKPELKPKDEGEEKA</sequence>
<reference evidence="3 4" key="1">
    <citation type="journal article" date="2007" name="Archaea">
        <title>The genome of Hyperthermus butylicus: a sulfur-reducing, peptide fermenting, neutrophilic Crenarchaeote growing up to 108 degrees C.</title>
        <authorList>
            <person name="Brugger K."/>
            <person name="Chen L."/>
            <person name="Stark M."/>
            <person name="Zibat A."/>
            <person name="Redder P."/>
            <person name="Ruepp A."/>
            <person name="Awayez M."/>
            <person name="She Q."/>
            <person name="Garrett R.A."/>
            <person name="Klenk H.P."/>
        </authorList>
    </citation>
    <scope>NUCLEOTIDE SEQUENCE [LARGE SCALE GENOMIC DNA]</scope>
    <source>
        <strain evidence="4">DSM 5456 / JCM 9403 / PLM1-5</strain>
    </source>
</reference>
<dbReference type="Pfam" id="PF00329">
    <property type="entry name" value="Complex1_30kDa"/>
    <property type="match status" value="1"/>
</dbReference>
<dbReference type="GO" id="GO:0016491">
    <property type="term" value="F:oxidoreductase activity"/>
    <property type="evidence" value="ECO:0007669"/>
    <property type="project" value="UniProtKB-KW"/>
</dbReference>
<dbReference type="AlphaFoldDB" id="A2BJ95"/>
<keyword evidence="4" id="KW-1185">Reference proteome</keyword>
<dbReference type="GO" id="GO:0008137">
    <property type="term" value="F:NADH dehydrogenase (ubiquinone) activity"/>
    <property type="evidence" value="ECO:0007669"/>
    <property type="project" value="InterPro"/>
</dbReference>
<evidence type="ECO:0000313" key="3">
    <source>
        <dbReference type="EMBL" id="ABM80056.1"/>
    </source>
</evidence>
<dbReference type="eggNOG" id="arCOG01551">
    <property type="taxonomic scope" value="Archaea"/>
</dbReference>
<dbReference type="InterPro" id="IPR037232">
    <property type="entry name" value="NADH_quin_OxRdtase_su_C/D-like"/>
</dbReference>
<dbReference type="PANTHER" id="PTHR10884">
    <property type="entry name" value="NADH DEHYDROGENASE UBIQUINONE IRON-SULFUR PROTEIN 3"/>
    <property type="match status" value="1"/>
</dbReference>
<name>A2BJ95_HYPBU</name>
<dbReference type="GeneID" id="4782670"/>
<proteinExistence type="inferred from homology"/>
<dbReference type="RefSeq" id="WP_011821373.1">
    <property type="nucleotide sequence ID" value="NC_008818.1"/>
</dbReference>
<keyword evidence="3" id="KW-0560">Oxidoreductase</keyword>
<dbReference type="EC" id="1.6.5.-" evidence="3"/>
<protein>
    <submittedName>
        <fullName evidence="3">NAD(P)H-quinone oxidoreductase subunit J</fullName>
        <ecNumber evidence="3">1.6.5.-</ecNumber>
    </submittedName>
</protein>
<evidence type="ECO:0000313" key="4">
    <source>
        <dbReference type="Proteomes" id="UP000002593"/>
    </source>
</evidence>
<dbReference type="KEGG" id="hbu:Hbut_0184"/>
<gene>
    <name evidence="3" type="ordered locus">Hbut_0184</name>
</gene>
<dbReference type="EnsemblBacteria" id="ABM80056">
    <property type="protein sequence ID" value="ABM80056"/>
    <property type="gene ID" value="Hbut_0184"/>
</dbReference>
<comment type="similarity">
    <text evidence="1">Belongs to the complex I 30 kDa subunit family.</text>
</comment>
<dbReference type="Gene3D" id="3.30.460.80">
    <property type="entry name" value="NADH:ubiquinone oxidoreductase, 30kDa subunit"/>
    <property type="match status" value="1"/>
</dbReference>
<dbReference type="HOGENOM" id="CLU_042628_6_1_2"/>
<dbReference type="EMBL" id="CP000493">
    <property type="protein sequence ID" value="ABM80056.1"/>
    <property type="molecule type" value="Genomic_DNA"/>
</dbReference>
<evidence type="ECO:0000256" key="1">
    <source>
        <dbReference type="ARBA" id="ARBA00007569"/>
    </source>
</evidence>